<proteinExistence type="predicted"/>
<sequence length="104" mass="11409">MHNDLVAAVKANPRYQELVCSRRCFAWNLTMLILLIYYGFILVIAFAPQLLGTPLSAGAVTTIGIPVGVVIIISAFILTGLYVARANSHFDALTKQIREDVQCN</sequence>
<dbReference type="GO" id="GO:0005886">
    <property type="term" value="C:plasma membrane"/>
    <property type="evidence" value="ECO:0007669"/>
    <property type="project" value="TreeGrafter"/>
</dbReference>
<organism evidence="2 3">
    <name type="scientific">Thiospirillum jenense</name>
    <dbReference type="NCBI Taxonomy" id="1653858"/>
    <lineage>
        <taxon>Bacteria</taxon>
        <taxon>Pseudomonadati</taxon>
        <taxon>Pseudomonadota</taxon>
        <taxon>Gammaproteobacteria</taxon>
        <taxon>Chromatiales</taxon>
        <taxon>Chromatiaceae</taxon>
        <taxon>Thiospirillum</taxon>
    </lineage>
</organism>
<feature type="transmembrane region" description="Helical" evidence="1">
    <location>
        <begin position="59"/>
        <end position="84"/>
    </location>
</feature>
<keyword evidence="1" id="KW-1133">Transmembrane helix</keyword>
<dbReference type="Pfam" id="PF04341">
    <property type="entry name" value="DUF485"/>
    <property type="match status" value="1"/>
</dbReference>
<gene>
    <name evidence="2" type="ORF">HUK38_13855</name>
</gene>
<name>A0A839HL45_9GAMM</name>
<keyword evidence="1" id="KW-0472">Membrane</keyword>
<protein>
    <submittedName>
        <fullName evidence="2">DUF485 domain-containing protein</fullName>
    </submittedName>
</protein>
<dbReference type="InterPro" id="IPR052959">
    <property type="entry name" value="Inner_membrane_assoc"/>
</dbReference>
<evidence type="ECO:0000256" key="1">
    <source>
        <dbReference type="SAM" id="Phobius"/>
    </source>
</evidence>
<dbReference type="InterPro" id="IPR007436">
    <property type="entry name" value="DUF485"/>
</dbReference>
<reference evidence="2 3" key="1">
    <citation type="journal article" date="2020" name="Arch. Microbiol.">
        <title>The genome sequence of the giant phototrophic gammaproteobacterium Thiospirillum jenense gives insight into its physiological properties and phylogenetic relationships.</title>
        <authorList>
            <person name="Imhoff J.F."/>
            <person name="Meyer T.E."/>
            <person name="Kyndt J.A."/>
        </authorList>
    </citation>
    <scope>NUCLEOTIDE SEQUENCE [LARGE SCALE GENOMIC DNA]</scope>
    <source>
        <strain evidence="2 3">DSM 216</strain>
    </source>
</reference>
<dbReference type="RefSeq" id="WP_182584931.1">
    <property type="nucleotide sequence ID" value="NZ_JABVCQ010000047.1"/>
</dbReference>
<evidence type="ECO:0000313" key="2">
    <source>
        <dbReference type="EMBL" id="MBB1127298.1"/>
    </source>
</evidence>
<dbReference type="AlphaFoldDB" id="A0A839HL45"/>
<evidence type="ECO:0000313" key="3">
    <source>
        <dbReference type="Proteomes" id="UP000548632"/>
    </source>
</evidence>
<feature type="transmembrane region" description="Helical" evidence="1">
    <location>
        <begin position="24"/>
        <end position="47"/>
    </location>
</feature>
<dbReference type="PANTHER" id="PTHR38598">
    <property type="entry name" value="INNER MEMBRANE PROTEIN YJCH"/>
    <property type="match status" value="1"/>
</dbReference>
<accession>A0A839HL45</accession>
<dbReference type="PANTHER" id="PTHR38598:SF1">
    <property type="entry name" value="INNER MEMBRANE PROTEIN YJCH"/>
    <property type="match status" value="1"/>
</dbReference>
<keyword evidence="1" id="KW-0812">Transmembrane</keyword>
<dbReference type="Proteomes" id="UP000548632">
    <property type="component" value="Unassembled WGS sequence"/>
</dbReference>
<dbReference type="EMBL" id="JABVCQ010000047">
    <property type="protein sequence ID" value="MBB1127298.1"/>
    <property type="molecule type" value="Genomic_DNA"/>
</dbReference>
<keyword evidence="3" id="KW-1185">Reference proteome</keyword>
<comment type="caution">
    <text evidence="2">The sequence shown here is derived from an EMBL/GenBank/DDBJ whole genome shotgun (WGS) entry which is preliminary data.</text>
</comment>